<dbReference type="GO" id="GO:0005829">
    <property type="term" value="C:cytosol"/>
    <property type="evidence" value="ECO:0007669"/>
    <property type="project" value="InterPro"/>
</dbReference>
<name>A0A098E6Y8_9ZZZZ</name>
<dbReference type="SUPFAM" id="SSF55060">
    <property type="entry name" value="GHMP Kinase, C-terminal domain"/>
    <property type="match status" value="1"/>
</dbReference>
<evidence type="ECO:0000313" key="10">
    <source>
        <dbReference type="EMBL" id="CEG11239.1"/>
    </source>
</evidence>
<dbReference type="EC" id="4.1.1.33" evidence="2"/>
<dbReference type="GO" id="GO:0005524">
    <property type="term" value="F:ATP binding"/>
    <property type="evidence" value="ECO:0007669"/>
    <property type="project" value="UniProtKB-KW"/>
</dbReference>
<accession>A0A098E6Y8</accession>
<evidence type="ECO:0000256" key="5">
    <source>
        <dbReference type="ARBA" id="ARBA00022840"/>
    </source>
</evidence>
<evidence type="ECO:0000256" key="4">
    <source>
        <dbReference type="ARBA" id="ARBA00022741"/>
    </source>
</evidence>
<keyword evidence="6" id="KW-0443">Lipid metabolism</keyword>
<dbReference type="InterPro" id="IPR029765">
    <property type="entry name" value="Mev_diP_decarb"/>
</dbReference>
<dbReference type="InterPro" id="IPR041431">
    <property type="entry name" value="Mvd1_C"/>
</dbReference>
<comment type="similarity">
    <text evidence="1">Belongs to the diphosphomevalonate decarboxylase family.</text>
</comment>
<dbReference type="InterPro" id="IPR020568">
    <property type="entry name" value="Ribosomal_Su5_D2-typ_SF"/>
</dbReference>
<dbReference type="Pfam" id="PF18376">
    <property type="entry name" value="MDD_C"/>
    <property type="match status" value="1"/>
</dbReference>
<dbReference type="InterPro" id="IPR014721">
    <property type="entry name" value="Ribsml_uS5_D2-typ_fold_subgr"/>
</dbReference>
<feature type="domain" description="Diphosphomevalonate decarboxylase-like N-terminal" evidence="9">
    <location>
        <begin position="9"/>
        <end position="165"/>
    </location>
</feature>
<organism evidence="10">
    <name type="scientific">groundwater metagenome</name>
    <dbReference type="NCBI Taxonomy" id="717931"/>
    <lineage>
        <taxon>unclassified sequences</taxon>
        <taxon>metagenomes</taxon>
        <taxon>ecological metagenomes</taxon>
    </lineage>
</organism>
<dbReference type="PANTHER" id="PTHR10977:SF3">
    <property type="entry name" value="DIPHOSPHOMEVALONATE DECARBOXYLASE"/>
    <property type="match status" value="1"/>
</dbReference>
<dbReference type="Pfam" id="PF22700">
    <property type="entry name" value="MVD-like_N"/>
    <property type="match status" value="1"/>
</dbReference>
<dbReference type="Gene3D" id="3.30.70.890">
    <property type="entry name" value="GHMP kinase, C-terminal domain"/>
    <property type="match status" value="1"/>
</dbReference>
<dbReference type="SUPFAM" id="SSF54211">
    <property type="entry name" value="Ribosomal protein S5 domain 2-like"/>
    <property type="match status" value="1"/>
</dbReference>
<dbReference type="GO" id="GO:0004163">
    <property type="term" value="F:diphosphomevalonate decarboxylase activity"/>
    <property type="evidence" value="ECO:0007669"/>
    <property type="project" value="UniProtKB-EC"/>
</dbReference>
<evidence type="ECO:0000256" key="6">
    <source>
        <dbReference type="ARBA" id="ARBA00023098"/>
    </source>
</evidence>
<keyword evidence="4" id="KW-0547">Nucleotide-binding</keyword>
<keyword evidence="5" id="KW-0067">ATP-binding</keyword>
<dbReference type="InterPro" id="IPR005935">
    <property type="entry name" value="Mev_decarb"/>
</dbReference>
<dbReference type="InterPro" id="IPR036554">
    <property type="entry name" value="GHMP_kinase_C_sf"/>
</dbReference>
<dbReference type="PANTHER" id="PTHR10977">
    <property type="entry name" value="DIPHOSPHOMEVALONATE DECARBOXYLASE"/>
    <property type="match status" value="1"/>
</dbReference>
<dbReference type="GO" id="GO:0019287">
    <property type="term" value="P:isopentenyl diphosphate biosynthetic process, mevalonate pathway"/>
    <property type="evidence" value="ECO:0007669"/>
    <property type="project" value="InterPro"/>
</dbReference>
<evidence type="ECO:0000259" key="9">
    <source>
        <dbReference type="Pfam" id="PF22700"/>
    </source>
</evidence>
<evidence type="ECO:0000256" key="2">
    <source>
        <dbReference type="ARBA" id="ARBA00012296"/>
    </source>
</evidence>
<protein>
    <recommendedName>
        <fullName evidence="2">diphosphomevalonate decarboxylase</fullName>
        <ecNumber evidence="2">4.1.1.33</ecNumber>
    </recommendedName>
</protein>
<evidence type="ECO:0000256" key="7">
    <source>
        <dbReference type="ARBA" id="ARBA00023239"/>
    </source>
</evidence>
<evidence type="ECO:0000256" key="3">
    <source>
        <dbReference type="ARBA" id="ARBA00022516"/>
    </source>
</evidence>
<sequence length="324" mass="36451">MKFKATAIAHPNIAFVKYWGKKDEVLRIPLNNSISMNLGNLLTKTTVEFKDFNDFNGDIIIINKEVAEATAKERVIKFINRFRNLANITLKCKVVSENNFPMSSGIASSASGFAALTVACSSALNLNLSEKGLSILARLGSGSACRSIPDGFTEWLTGTCNDDSYSVSIANSEYFEIYDLIVMVKKEKKEVSSTAGMEKFNPYFYARLAEVNENLNFVRKGIIEKNFKLLGTYAEKDCISMHTVMMNSGLFYWEPETLKIMKEVWNLRKNGIECYFTIDAGPNVHILCLHAHKEKVKERISELNFEILESKPGGKARVIKEDLF</sequence>
<keyword evidence="7" id="KW-0456">Lyase</keyword>
<reference evidence="10" key="1">
    <citation type="submission" date="2014-09" db="EMBL/GenBank/DDBJ databases">
        <authorList>
            <person name="Probst J Alexander"/>
        </authorList>
    </citation>
    <scope>NUCLEOTIDE SEQUENCE</scope>
</reference>
<dbReference type="InterPro" id="IPR053859">
    <property type="entry name" value="MVD-like_N"/>
</dbReference>
<evidence type="ECO:0000259" key="8">
    <source>
        <dbReference type="Pfam" id="PF18376"/>
    </source>
</evidence>
<dbReference type="AlphaFoldDB" id="A0A098E6Y8"/>
<dbReference type="Gene3D" id="3.30.230.10">
    <property type="match status" value="1"/>
</dbReference>
<dbReference type="PIRSF" id="PIRSF015950">
    <property type="entry name" value="Mev_P_decrbx"/>
    <property type="match status" value="1"/>
</dbReference>
<gene>
    <name evidence="10" type="ORF">MSIBF_A1320023</name>
</gene>
<feature type="domain" description="Mvd1 C-terminal" evidence="8">
    <location>
        <begin position="180"/>
        <end position="302"/>
    </location>
</feature>
<dbReference type="FunFam" id="3.30.230.10:FF:000072">
    <property type="entry name" value="Diphosphomevalonate decarboxylase"/>
    <property type="match status" value="1"/>
</dbReference>
<keyword evidence="3" id="KW-0444">Lipid biosynthesis</keyword>
<dbReference type="EMBL" id="CCXY01000038">
    <property type="protein sequence ID" value="CEG11239.1"/>
    <property type="molecule type" value="Genomic_DNA"/>
</dbReference>
<proteinExistence type="inferred from homology"/>
<evidence type="ECO:0000256" key="1">
    <source>
        <dbReference type="ARBA" id="ARBA00008831"/>
    </source>
</evidence>
<dbReference type="NCBIfam" id="TIGR01240">
    <property type="entry name" value="mevDPdecarb"/>
    <property type="match status" value="1"/>
</dbReference>